<proteinExistence type="predicted"/>
<organism evidence="1 2">
    <name type="scientific">Mucuna pruriens</name>
    <name type="common">Velvet bean</name>
    <name type="synonym">Dolichos pruriens</name>
    <dbReference type="NCBI Taxonomy" id="157652"/>
    <lineage>
        <taxon>Eukaryota</taxon>
        <taxon>Viridiplantae</taxon>
        <taxon>Streptophyta</taxon>
        <taxon>Embryophyta</taxon>
        <taxon>Tracheophyta</taxon>
        <taxon>Spermatophyta</taxon>
        <taxon>Magnoliopsida</taxon>
        <taxon>eudicotyledons</taxon>
        <taxon>Gunneridae</taxon>
        <taxon>Pentapetalae</taxon>
        <taxon>rosids</taxon>
        <taxon>fabids</taxon>
        <taxon>Fabales</taxon>
        <taxon>Fabaceae</taxon>
        <taxon>Papilionoideae</taxon>
        <taxon>50 kb inversion clade</taxon>
        <taxon>NPAAA clade</taxon>
        <taxon>indigoferoid/millettioid clade</taxon>
        <taxon>Phaseoleae</taxon>
        <taxon>Mucuna</taxon>
    </lineage>
</organism>
<protein>
    <submittedName>
        <fullName evidence="1">Uncharacterized protein</fullName>
    </submittedName>
</protein>
<sequence length="91" mass="10959">MRVQAMKEEMKTLEKNSIWEIVDRLKDKRYKFDGPLIDTKKDWLLKDYEETFASIAKMNTPPTSAETCNNLMLKMSSFMETWKRKSTWRFP</sequence>
<accession>A0A371I479</accession>
<dbReference type="EMBL" id="QJKJ01000965">
    <property type="protein sequence ID" value="RDY09819.1"/>
    <property type="molecule type" value="Genomic_DNA"/>
</dbReference>
<gene>
    <name evidence="1" type="ORF">CR513_05769</name>
</gene>
<feature type="non-terminal residue" evidence="1">
    <location>
        <position position="1"/>
    </location>
</feature>
<dbReference type="Proteomes" id="UP000257109">
    <property type="component" value="Unassembled WGS sequence"/>
</dbReference>
<reference evidence="1" key="1">
    <citation type="submission" date="2018-05" db="EMBL/GenBank/DDBJ databases">
        <title>Draft genome of Mucuna pruriens seed.</title>
        <authorList>
            <person name="Nnadi N.E."/>
            <person name="Vos R."/>
            <person name="Hasami M.H."/>
            <person name="Devisetty U.K."/>
            <person name="Aguiy J.C."/>
        </authorList>
    </citation>
    <scope>NUCLEOTIDE SEQUENCE [LARGE SCALE GENOMIC DNA]</scope>
    <source>
        <strain evidence="1">JCA_2017</strain>
    </source>
</reference>
<evidence type="ECO:0000313" key="2">
    <source>
        <dbReference type="Proteomes" id="UP000257109"/>
    </source>
</evidence>
<keyword evidence="2" id="KW-1185">Reference proteome</keyword>
<name>A0A371I479_MUCPR</name>
<evidence type="ECO:0000313" key="1">
    <source>
        <dbReference type="EMBL" id="RDY09819.1"/>
    </source>
</evidence>
<comment type="caution">
    <text evidence="1">The sequence shown here is derived from an EMBL/GenBank/DDBJ whole genome shotgun (WGS) entry which is preliminary data.</text>
</comment>
<dbReference type="OrthoDB" id="1917367at2759"/>
<dbReference type="AlphaFoldDB" id="A0A371I479"/>